<evidence type="ECO:0000256" key="9">
    <source>
        <dbReference type="ARBA" id="ARBA00083888"/>
    </source>
</evidence>
<dbReference type="Pfam" id="PF06391">
    <property type="entry name" value="MAT1"/>
    <property type="match status" value="1"/>
</dbReference>
<evidence type="ECO:0000313" key="13">
    <source>
        <dbReference type="Proteomes" id="UP000728032"/>
    </source>
</evidence>
<dbReference type="EMBL" id="OC932014">
    <property type="protein sequence ID" value="CAD7659356.1"/>
    <property type="molecule type" value="Genomic_DNA"/>
</dbReference>
<dbReference type="InterPro" id="IPR057657">
    <property type="entry name" value="MAT1_CAK-anch"/>
</dbReference>
<dbReference type="PANTHER" id="PTHR12683:SF13">
    <property type="entry name" value="CDK-ACTIVATING KINASE ASSEMBLY FACTOR MAT1"/>
    <property type="match status" value="1"/>
</dbReference>
<keyword evidence="4" id="KW-0862">Zinc</keyword>
<evidence type="ECO:0000256" key="7">
    <source>
        <dbReference type="ARBA" id="ARBA00077380"/>
    </source>
</evidence>
<feature type="domain" description="RING-type" evidence="11">
    <location>
        <begin position="7"/>
        <end position="48"/>
    </location>
</feature>
<dbReference type="AlphaFoldDB" id="A0A7R9MHJ1"/>
<sequence length="320" mass="36603">MDEDMKCPHCGSTKYRNPSLKLMVNVCGHALCETCVERLFSKGSGQCPQESCGAALRRTHFRIQLFDDHLVEKEMFHRKDVLRHYNKKQEDFESLQEYNDYLEEIEEIVFNLTNGIDVTATTKKLETYKTENQNQIIKNRGKLSKDEELIEELLEQEKQESILRNQYFLNEDKEMIKNKTRLRESLVDELMFSDLPAQQILATHVTEQRLQSTSGEVTKGADIKSIAPKVQMFSTGITIGKGSNVFVPIAKQSEGQLYRYSSPQLDLNGPECPKLASLQSEGYLKNVKPSSVQDLSGGFLSHYPCHRALQEAFCGLYFQP</sequence>
<dbReference type="InterPro" id="IPR013083">
    <property type="entry name" value="Znf_RING/FYVE/PHD"/>
</dbReference>
<accession>A0A7R9MHJ1</accession>
<evidence type="ECO:0000256" key="4">
    <source>
        <dbReference type="ARBA" id="ARBA00022833"/>
    </source>
</evidence>
<evidence type="ECO:0000313" key="12">
    <source>
        <dbReference type="EMBL" id="CAD7659356.1"/>
    </source>
</evidence>
<dbReference type="Pfam" id="PF17121">
    <property type="entry name" value="zf-C3HC4_5"/>
    <property type="match status" value="1"/>
</dbReference>
<dbReference type="OrthoDB" id="5963at2759"/>
<dbReference type="PANTHER" id="PTHR12683">
    <property type="entry name" value="CDK-ACTIVATING KINASE ASSEMBLY FACTOR MAT1"/>
    <property type="match status" value="1"/>
</dbReference>
<comment type="subcellular location">
    <subcellularLocation>
        <location evidence="1">Nucleus</location>
    </subcellularLocation>
</comment>
<organism evidence="12">
    <name type="scientific">Oppiella nova</name>
    <dbReference type="NCBI Taxonomy" id="334625"/>
    <lineage>
        <taxon>Eukaryota</taxon>
        <taxon>Metazoa</taxon>
        <taxon>Ecdysozoa</taxon>
        <taxon>Arthropoda</taxon>
        <taxon>Chelicerata</taxon>
        <taxon>Arachnida</taxon>
        <taxon>Acari</taxon>
        <taxon>Acariformes</taxon>
        <taxon>Sarcoptiformes</taxon>
        <taxon>Oribatida</taxon>
        <taxon>Brachypylina</taxon>
        <taxon>Oppioidea</taxon>
        <taxon>Oppiidae</taxon>
        <taxon>Oppiella</taxon>
    </lineage>
</organism>
<evidence type="ECO:0000256" key="5">
    <source>
        <dbReference type="ARBA" id="ARBA00023242"/>
    </source>
</evidence>
<keyword evidence="13" id="KW-1185">Reference proteome</keyword>
<dbReference type="GO" id="GO:0008270">
    <property type="term" value="F:zinc ion binding"/>
    <property type="evidence" value="ECO:0007669"/>
    <property type="project" value="UniProtKB-KW"/>
</dbReference>
<dbReference type="GO" id="GO:0006289">
    <property type="term" value="P:nucleotide-excision repair"/>
    <property type="evidence" value="ECO:0007669"/>
    <property type="project" value="InterPro"/>
</dbReference>
<dbReference type="GO" id="GO:0061575">
    <property type="term" value="F:cyclin-dependent protein serine/threonine kinase activator activity"/>
    <property type="evidence" value="ECO:0007669"/>
    <property type="project" value="InterPro"/>
</dbReference>
<dbReference type="Gene3D" id="3.30.40.10">
    <property type="entry name" value="Zinc/RING finger domain, C3HC4 (zinc finger)"/>
    <property type="match status" value="1"/>
</dbReference>
<dbReference type="FunFam" id="3.30.40.10:FF:000037">
    <property type="entry name" value="Cdk-activating kinase assembly factor MAT1, centre"/>
    <property type="match status" value="1"/>
</dbReference>
<name>A0A7R9MHJ1_9ACAR</name>
<dbReference type="Proteomes" id="UP000728032">
    <property type="component" value="Unassembled WGS sequence"/>
</dbReference>
<evidence type="ECO:0000256" key="8">
    <source>
        <dbReference type="ARBA" id="ARBA00077720"/>
    </source>
</evidence>
<dbReference type="GO" id="GO:0006357">
    <property type="term" value="P:regulation of transcription by RNA polymerase II"/>
    <property type="evidence" value="ECO:0007669"/>
    <property type="project" value="TreeGrafter"/>
</dbReference>
<proteinExistence type="predicted"/>
<dbReference type="InterPro" id="IPR004575">
    <property type="entry name" value="MAT1/Tfb3"/>
</dbReference>
<reference evidence="12" key="1">
    <citation type="submission" date="2020-11" db="EMBL/GenBank/DDBJ databases">
        <authorList>
            <person name="Tran Van P."/>
        </authorList>
    </citation>
    <scope>NUCLEOTIDE SEQUENCE</scope>
</reference>
<dbReference type="EMBL" id="CAJPVJ010017189">
    <property type="protein sequence ID" value="CAG2176518.1"/>
    <property type="molecule type" value="Genomic_DNA"/>
</dbReference>
<dbReference type="CDD" id="cd16517">
    <property type="entry name" value="RING-HC_MAT1"/>
    <property type="match status" value="1"/>
</dbReference>
<dbReference type="Pfam" id="PF25811">
    <property type="entry name" value="CAK-anch_MAT1"/>
    <property type="match status" value="1"/>
</dbReference>
<dbReference type="InterPro" id="IPR015877">
    <property type="entry name" value="MAT1_centre"/>
</dbReference>
<dbReference type="NCBIfam" id="TIGR00570">
    <property type="entry name" value="cdk7"/>
    <property type="match status" value="1"/>
</dbReference>
<keyword evidence="3 10" id="KW-0863">Zinc-finger</keyword>
<evidence type="ECO:0000256" key="6">
    <source>
        <dbReference type="ARBA" id="ARBA00074719"/>
    </source>
</evidence>
<dbReference type="PROSITE" id="PS50089">
    <property type="entry name" value="ZF_RING_2"/>
    <property type="match status" value="1"/>
</dbReference>
<evidence type="ECO:0000256" key="2">
    <source>
        <dbReference type="ARBA" id="ARBA00022723"/>
    </source>
</evidence>
<dbReference type="PROSITE" id="PS00518">
    <property type="entry name" value="ZF_RING_1"/>
    <property type="match status" value="1"/>
</dbReference>
<evidence type="ECO:0000256" key="10">
    <source>
        <dbReference type="PROSITE-ProRule" id="PRU00175"/>
    </source>
</evidence>
<dbReference type="InterPro" id="IPR017907">
    <property type="entry name" value="Znf_RING_CS"/>
</dbReference>
<keyword evidence="5" id="KW-0539">Nucleus</keyword>
<gene>
    <name evidence="12" type="ORF">ONB1V03_LOCUS15952</name>
</gene>
<evidence type="ECO:0000256" key="3">
    <source>
        <dbReference type="ARBA" id="ARBA00022771"/>
    </source>
</evidence>
<protein>
    <recommendedName>
        <fullName evidence="6">CDK-activating kinase assembly factor MAT1</fullName>
    </recommendedName>
    <alternativeName>
        <fullName evidence="9">CDK7/cyclin-H assembly factor</fullName>
    </alternativeName>
    <alternativeName>
        <fullName evidence="7">Menage a trois</fullName>
    </alternativeName>
    <alternativeName>
        <fullName evidence="8">RING finger protein MAT1</fullName>
    </alternativeName>
</protein>
<evidence type="ECO:0000256" key="1">
    <source>
        <dbReference type="ARBA" id="ARBA00004123"/>
    </source>
</evidence>
<dbReference type="SUPFAM" id="SSF57850">
    <property type="entry name" value="RING/U-box"/>
    <property type="match status" value="1"/>
</dbReference>
<dbReference type="GO" id="GO:0005675">
    <property type="term" value="C:transcription factor TFIIH holo complex"/>
    <property type="evidence" value="ECO:0007669"/>
    <property type="project" value="InterPro"/>
</dbReference>
<evidence type="ECO:0000259" key="11">
    <source>
        <dbReference type="PROSITE" id="PS50089"/>
    </source>
</evidence>
<keyword evidence="2" id="KW-0479">Metal-binding</keyword>
<dbReference type="InterPro" id="IPR001841">
    <property type="entry name" value="Znf_RING"/>
</dbReference>